<proteinExistence type="predicted"/>
<name>A0A4R2RGA1_9FIRM</name>
<organism evidence="1 2">
    <name type="scientific">Heliophilum fasciatum</name>
    <dbReference type="NCBI Taxonomy" id="35700"/>
    <lineage>
        <taxon>Bacteria</taxon>
        <taxon>Bacillati</taxon>
        <taxon>Bacillota</taxon>
        <taxon>Clostridia</taxon>
        <taxon>Eubacteriales</taxon>
        <taxon>Heliobacteriaceae</taxon>
        <taxon>Heliophilum</taxon>
    </lineage>
</organism>
<reference evidence="1 2" key="1">
    <citation type="submission" date="2019-03" db="EMBL/GenBank/DDBJ databases">
        <title>Genomic Encyclopedia of Type Strains, Phase IV (KMG-IV): sequencing the most valuable type-strain genomes for metagenomic binning, comparative biology and taxonomic classification.</title>
        <authorList>
            <person name="Goeker M."/>
        </authorList>
    </citation>
    <scope>NUCLEOTIDE SEQUENCE [LARGE SCALE GENOMIC DNA]</scope>
    <source>
        <strain evidence="1 2">DSM 11170</strain>
    </source>
</reference>
<dbReference type="AlphaFoldDB" id="A0A4R2RGA1"/>
<accession>A0A4R2RGA1</accession>
<dbReference type="OrthoDB" id="2085493at2"/>
<comment type="caution">
    <text evidence="1">The sequence shown here is derived from an EMBL/GenBank/DDBJ whole genome shotgun (WGS) entry which is preliminary data.</text>
</comment>
<dbReference type="RefSeq" id="WP_131919726.1">
    <property type="nucleotide sequence ID" value="NZ_JAOQNU010000018.1"/>
</dbReference>
<dbReference type="EMBL" id="SLXT01000019">
    <property type="protein sequence ID" value="TCP62690.1"/>
    <property type="molecule type" value="Genomic_DNA"/>
</dbReference>
<dbReference type="Proteomes" id="UP000294813">
    <property type="component" value="Unassembled WGS sequence"/>
</dbReference>
<evidence type="ECO:0000313" key="2">
    <source>
        <dbReference type="Proteomes" id="UP000294813"/>
    </source>
</evidence>
<protein>
    <submittedName>
        <fullName evidence="1">Uncharacterized protein</fullName>
    </submittedName>
</protein>
<sequence>MNLKDQLYRIIREQSETTVDNLIVQMYGGSLISSGQMEELQRALDQLATEGKIERTFWSIKPLG</sequence>
<evidence type="ECO:0000313" key="1">
    <source>
        <dbReference type="EMBL" id="TCP62690.1"/>
    </source>
</evidence>
<keyword evidence="2" id="KW-1185">Reference proteome</keyword>
<gene>
    <name evidence="1" type="ORF">EDD73_11938</name>
</gene>